<feature type="compositionally biased region" description="Basic and acidic residues" evidence="2">
    <location>
        <begin position="345"/>
        <end position="358"/>
    </location>
</feature>
<feature type="repeat" description="ARM" evidence="1">
    <location>
        <begin position="651"/>
        <end position="693"/>
    </location>
</feature>
<name>A0A6P8GM26_CLUHA</name>
<dbReference type="GeneID" id="105889345"/>
<dbReference type="RefSeq" id="XP_031440184.1">
    <property type="nucleotide sequence ID" value="XM_031584324.2"/>
</dbReference>
<dbReference type="OrthoDB" id="1683831at2759"/>
<dbReference type="AlphaFoldDB" id="A0A6P8GM26"/>
<feature type="compositionally biased region" description="Basic and acidic residues" evidence="2">
    <location>
        <begin position="390"/>
        <end position="407"/>
    </location>
</feature>
<dbReference type="FunFam" id="1.25.10.10:FF:000383">
    <property type="entry name" value="armadillo repeat-containing protein 4"/>
    <property type="match status" value="1"/>
</dbReference>
<dbReference type="SUPFAM" id="SSF48371">
    <property type="entry name" value="ARM repeat"/>
    <property type="match status" value="2"/>
</dbReference>
<dbReference type="CTD" id="55130"/>
<reference evidence="4" key="1">
    <citation type="submission" date="2025-08" db="UniProtKB">
        <authorList>
            <consortium name="RefSeq"/>
        </authorList>
    </citation>
    <scope>IDENTIFICATION</scope>
</reference>
<dbReference type="PANTHER" id="PTHR46241">
    <property type="entry name" value="ARMADILLO REPEAT-CONTAINING PROTEIN 4 ARMC4"/>
    <property type="match status" value="1"/>
</dbReference>
<dbReference type="InterPro" id="IPR000225">
    <property type="entry name" value="Armadillo"/>
</dbReference>
<accession>A0A6P8GM26</accession>
<evidence type="ECO:0000256" key="1">
    <source>
        <dbReference type="PROSITE-ProRule" id="PRU00259"/>
    </source>
</evidence>
<evidence type="ECO:0000256" key="2">
    <source>
        <dbReference type="SAM" id="MobiDB-lite"/>
    </source>
</evidence>
<feature type="compositionally biased region" description="Polar residues" evidence="2">
    <location>
        <begin position="425"/>
        <end position="438"/>
    </location>
</feature>
<proteinExistence type="predicted"/>
<dbReference type="Gene3D" id="1.25.10.10">
    <property type="entry name" value="Leucine-rich Repeat Variant"/>
    <property type="match status" value="4"/>
</dbReference>
<feature type="region of interest" description="Disordered" evidence="2">
    <location>
        <begin position="320"/>
        <end position="470"/>
    </location>
</feature>
<organism evidence="3 4">
    <name type="scientific">Clupea harengus</name>
    <name type="common">Atlantic herring</name>
    <dbReference type="NCBI Taxonomy" id="7950"/>
    <lineage>
        <taxon>Eukaryota</taxon>
        <taxon>Metazoa</taxon>
        <taxon>Chordata</taxon>
        <taxon>Craniata</taxon>
        <taxon>Vertebrata</taxon>
        <taxon>Euteleostomi</taxon>
        <taxon>Actinopterygii</taxon>
        <taxon>Neopterygii</taxon>
        <taxon>Teleostei</taxon>
        <taxon>Clupei</taxon>
        <taxon>Clupeiformes</taxon>
        <taxon>Clupeoidei</taxon>
        <taxon>Clupeidae</taxon>
        <taxon>Clupea</taxon>
    </lineage>
</organism>
<dbReference type="GO" id="GO:0061371">
    <property type="term" value="P:determination of heart left/right asymmetry"/>
    <property type="evidence" value="ECO:0007669"/>
    <property type="project" value="Ensembl"/>
</dbReference>
<dbReference type="Pfam" id="PF00514">
    <property type="entry name" value="Arm"/>
    <property type="match status" value="2"/>
</dbReference>
<evidence type="ECO:0000313" key="4">
    <source>
        <dbReference type="RefSeq" id="XP_031440184.1"/>
    </source>
</evidence>
<dbReference type="InterPro" id="IPR016024">
    <property type="entry name" value="ARM-type_fold"/>
</dbReference>
<gene>
    <name evidence="4" type="primary">odad2</name>
</gene>
<dbReference type="InterPro" id="IPR011989">
    <property type="entry name" value="ARM-like"/>
</dbReference>
<feature type="compositionally biased region" description="Acidic residues" evidence="2">
    <location>
        <begin position="444"/>
        <end position="458"/>
    </location>
</feature>
<dbReference type="SMART" id="SM00185">
    <property type="entry name" value="ARM"/>
    <property type="match status" value="11"/>
</dbReference>
<evidence type="ECO:0000313" key="3">
    <source>
        <dbReference type="Proteomes" id="UP000515152"/>
    </source>
</evidence>
<feature type="repeat" description="ARM" evidence="1">
    <location>
        <begin position="775"/>
        <end position="817"/>
    </location>
</feature>
<sequence length="1063" mass="116884">MGVALTRAAQWTTASSGTGKLEITPQNASLLKEIQSFVEQFSARHPQEAKHVFKEPLQWKTSLEASDFKTEYDISGVSVVSREKDMSGRPLLHLSPPLISVLSFSQLSKLLQVANERKLKEVRSCLEANRDPVVQILGPSFATVEGEDSSVLRLLEKVKGGDPSEETEVKVKLLILLQQLDTQVLSSSLKQISQEVRLSPTAVKNEVELLKSFCGSGEKRLLKSVNYTSDYEFSNGCRSPPWRQVHGEICYLMVESCDTDTLYITCSTAGIFLNGGIKQEGEESAYDRIGDVYKDLVSLLKSHSAYFANQINTQDFVVQEEPPSTQKIPHVESVDAEEPGQTQRAYEHQEKNVHDRARQQLAPSKPGGKKNLEPSPKWKGLGLPSGQQEAEEKKKGKKAEKSTEKSAETQAKATRPDSRKKAEFSRSSLPVHQSSQKTKVAVDEFSESSSESDEDEETPERRPESNTDLPSEYWQIQKLVKYLKGGNQTATVIALCSMRDFNLAQETCQLAIRDVGGLEVLINLLATEEIKCKIGSLKILKEISHNSQIRRAIADLAGLQTMVCILDSPDKELKCLSAETIANVAKFRRARRTVRQHGGIKRLVELLDCVPDSAALTAEQERDVEVARCGALALWSCSKSTRNKDAIRRAGGIPLLARLLKSPHEDMLIPVVGTLQECASEESYRVAIQTEGMIEDLVKNLSCENQELQMHCASAIFKCAEDKSTRDLVRRYEGLQPLVRLLSEAENKHLLAATTGAIWKCSISIENVALFQEYHALETLVGLLMNQPEEVLVNVVGALGECAQKPANRTTIRKSGGIPPLVNLLTGTNQALLVNVTRAVGACATEPESMAIIDRLDGVRLLWSLLKNPNPDVQSSAAWAICPCIENAKDAGEMVRSFVGGLELIVNLLKSTNGEVLASVCASIAKIAKDEENLAVITDHGVVPMLAKLTDNTDDKLRRNLAEAIARCCMWGTNRVAFGEAGAVAPLVRYLRSKDPCVHQATAQALFQLSRDPNNCITMHENGVVKLLIEMMGSNDEVLQEASAGCVANIRRLALANEKARYS</sequence>
<feature type="compositionally biased region" description="Basic and acidic residues" evidence="2">
    <location>
        <begin position="414"/>
        <end position="424"/>
    </location>
</feature>
<dbReference type="InterPro" id="IPR023231">
    <property type="entry name" value="GSKIP_dom_sf"/>
</dbReference>
<dbReference type="Proteomes" id="UP000515152">
    <property type="component" value="Chromosome 17"/>
</dbReference>
<keyword evidence="3" id="KW-1185">Reference proteome</keyword>
<dbReference type="KEGG" id="char:105889345"/>
<dbReference type="SUPFAM" id="SSF103107">
    <property type="entry name" value="Hypothetical protein c14orf129, hspc210"/>
    <property type="match status" value="1"/>
</dbReference>
<dbReference type="PANTHER" id="PTHR46241:SF1">
    <property type="entry name" value="OUTER DYNEIN ARM-DOCKING COMPLEX SUBUNIT 2"/>
    <property type="match status" value="1"/>
</dbReference>
<dbReference type="PROSITE" id="PS50176">
    <property type="entry name" value="ARM_REPEAT"/>
    <property type="match status" value="3"/>
</dbReference>
<protein>
    <submittedName>
        <fullName evidence="4">Outer dynein arm-docking complex subunit 2</fullName>
    </submittedName>
</protein>
<feature type="repeat" description="ARM" evidence="1">
    <location>
        <begin position="900"/>
        <end position="942"/>
    </location>
</feature>